<sequence length="32" mass="3922">MIQLILFFIIFFKKHLFTSFNCSFQLDNHKSI</sequence>
<proteinExistence type="predicted"/>
<dbReference type="EMBL" id="GGEC01078804">
    <property type="protein sequence ID" value="MBX59288.1"/>
    <property type="molecule type" value="Transcribed_RNA"/>
</dbReference>
<organism evidence="1">
    <name type="scientific">Rhizophora mucronata</name>
    <name type="common">Asiatic mangrove</name>
    <dbReference type="NCBI Taxonomy" id="61149"/>
    <lineage>
        <taxon>Eukaryota</taxon>
        <taxon>Viridiplantae</taxon>
        <taxon>Streptophyta</taxon>
        <taxon>Embryophyta</taxon>
        <taxon>Tracheophyta</taxon>
        <taxon>Spermatophyta</taxon>
        <taxon>Magnoliopsida</taxon>
        <taxon>eudicotyledons</taxon>
        <taxon>Gunneridae</taxon>
        <taxon>Pentapetalae</taxon>
        <taxon>rosids</taxon>
        <taxon>fabids</taxon>
        <taxon>Malpighiales</taxon>
        <taxon>Rhizophoraceae</taxon>
        <taxon>Rhizophora</taxon>
    </lineage>
</organism>
<protein>
    <submittedName>
        <fullName evidence="1">Uncharacterized protein</fullName>
    </submittedName>
</protein>
<accession>A0A2P2PX07</accession>
<dbReference type="AlphaFoldDB" id="A0A2P2PX07"/>
<name>A0A2P2PX07_RHIMU</name>
<reference evidence="1" key="1">
    <citation type="submission" date="2018-02" db="EMBL/GenBank/DDBJ databases">
        <title>Rhizophora mucronata_Transcriptome.</title>
        <authorList>
            <person name="Meera S.P."/>
            <person name="Sreeshan A."/>
            <person name="Augustine A."/>
        </authorList>
    </citation>
    <scope>NUCLEOTIDE SEQUENCE</scope>
    <source>
        <tissue evidence="1">Leaf</tissue>
    </source>
</reference>
<evidence type="ECO:0000313" key="1">
    <source>
        <dbReference type="EMBL" id="MBX59288.1"/>
    </source>
</evidence>